<organism evidence="2 3">
    <name type="scientific">Trichocladium antarcticum</name>
    <dbReference type="NCBI Taxonomy" id="1450529"/>
    <lineage>
        <taxon>Eukaryota</taxon>
        <taxon>Fungi</taxon>
        <taxon>Dikarya</taxon>
        <taxon>Ascomycota</taxon>
        <taxon>Pezizomycotina</taxon>
        <taxon>Sordariomycetes</taxon>
        <taxon>Sordariomycetidae</taxon>
        <taxon>Sordariales</taxon>
        <taxon>Chaetomiaceae</taxon>
        <taxon>Trichocladium</taxon>
    </lineage>
</organism>
<evidence type="ECO:0000256" key="1">
    <source>
        <dbReference type="SAM" id="MobiDB-lite"/>
    </source>
</evidence>
<evidence type="ECO:0000313" key="2">
    <source>
        <dbReference type="EMBL" id="KAK4136543.1"/>
    </source>
</evidence>
<keyword evidence="3" id="KW-1185">Reference proteome</keyword>
<comment type="caution">
    <text evidence="2">The sequence shown here is derived from an EMBL/GenBank/DDBJ whole genome shotgun (WGS) entry which is preliminary data.</text>
</comment>
<accession>A0AAN6UP95</accession>
<dbReference type="AlphaFoldDB" id="A0AAN6UP95"/>
<dbReference type="Proteomes" id="UP001304895">
    <property type="component" value="Unassembled WGS sequence"/>
</dbReference>
<protein>
    <submittedName>
        <fullName evidence="2">Uncharacterized protein</fullName>
    </submittedName>
</protein>
<reference evidence="2" key="1">
    <citation type="journal article" date="2023" name="Mol. Phylogenet. Evol.">
        <title>Genome-scale phylogeny and comparative genomics of the fungal order Sordariales.</title>
        <authorList>
            <person name="Hensen N."/>
            <person name="Bonometti L."/>
            <person name="Westerberg I."/>
            <person name="Brannstrom I.O."/>
            <person name="Guillou S."/>
            <person name="Cros-Aarteil S."/>
            <person name="Calhoun S."/>
            <person name="Haridas S."/>
            <person name="Kuo A."/>
            <person name="Mondo S."/>
            <person name="Pangilinan J."/>
            <person name="Riley R."/>
            <person name="LaButti K."/>
            <person name="Andreopoulos B."/>
            <person name="Lipzen A."/>
            <person name="Chen C."/>
            <person name="Yan M."/>
            <person name="Daum C."/>
            <person name="Ng V."/>
            <person name="Clum A."/>
            <person name="Steindorff A."/>
            <person name="Ohm R.A."/>
            <person name="Martin F."/>
            <person name="Silar P."/>
            <person name="Natvig D.O."/>
            <person name="Lalanne C."/>
            <person name="Gautier V."/>
            <person name="Ament-Velasquez S.L."/>
            <person name="Kruys A."/>
            <person name="Hutchinson M.I."/>
            <person name="Powell A.J."/>
            <person name="Barry K."/>
            <person name="Miller A.N."/>
            <person name="Grigoriev I.V."/>
            <person name="Debuchy R."/>
            <person name="Gladieux P."/>
            <person name="Hiltunen Thoren M."/>
            <person name="Johannesson H."/>
        </authorList>
    </citation>
    <scope>NUCLEOTIDE SEQUENCE</scope>
    <source>
        <strain evidence="2">CBS 123565</strain>
    </source>
</reference>
<reference evidence="2" key="2">
    <citation type="submission" date="2023-05" db="EMBL/GenBank/DDBJ databases">
        <authorList>
            <consortium name="Lawrence Berkeley National Laboratory"/>
            <person name="Steindorff A."/>
            <person name="Hensen N."/>
            <person name="Bonometti L."/>
            <person name="Westerberg I."/>
            <person name="Brannstrom I.O."/>
            <person name="Guillou S."/>
            <person name="Cros-Aarteil S."/>
            <person name="Calhoun S."/>
            <person name="Haridas S."/>
            <person name="Kuo A."/>
            <person name="Mondo S."/>
            <person name="Pangilinan J."/>
            <person name="Riley R."/>
            <person name="Labutti K."/>
            <person name="Andreopoulos B."/>
            <person name="Lipzen A."/>
            <person name="Chen C."/>
            <person name="Yanf M."/>
            <person name="Daum C."/>
            <person name="Ng V."/>
            <person name="Clum A."/>
            <person name="Ohm R."/>
            <person name="Martin F."/>
            <person name="Silar P."/>
            <person name="Natvig D."/>
            <person name="Lalanne C."/>
            <person name="Gautier V."/>
            <person name="Ament-Velasquez S.L."/>
            <person name="Kruys A."/>
            <person name="Hutchinson M.I."/>
            <person name="Powell A.J."/>
            <person name="Barry K."/>
            <person name="Miller A.N."/>
            <person name="Grigoriev I.V."/>
            <person name="Debuchy R."/>
            <person name="Gladieux P."/>
            <person name="Thoren M.H."/>
            <person name="Johannesson H."/>
        </authorList>
    </citation>
    <scope>NUCLEOTIDE SEQUENCE</scope>
    <source>
        <strain evidence="2">CBS 123565</strain>
    </source>
</reference>
<gene>
    <name evidence="2" type="ORF">BT67DRAFT_183392</name>
</gene>
<feature type="region of interest" description="Disordered" evidence="1">
    <location>
        <begin position="93"/>
        <end position="131"/>
    </location>
</feature>
<name>A0AAN6UP95_9PEZI</name>
<dbReference type="EMBL" id="MU853403">
    <property type="protein sequence ID" value="KAK4136543.1"/>
    <property type="molecule type" value="Genomic_DNA"/>
</dbReference>
<sequence length="152" mass="16783">MPSVCGVIPTYKYILNVTAPRREYVGCVGVAATRFEPERLGLDGIQSELFVRLLETSHATDGGVNEKHTHSTSIRTGWLNRFSRTWDAHQHVEGARSNGGLRRGVRPTHHPTQTLGKIRQHPQHPSATSPHIHNTAILQGSCGSQCFETTDP</sequence>
<proteinExistence type="predicted"/>
<evidence type="ECO:0000313" key="3">
    <source>
        <dbReference type="Proteomes" id="UP001304895"/>
    </source>
</evidence>